<feature type="transmembrane region" description="Helical" evidence="6">
    <location>
        <begin position="447"/>
        <end position="467"/>
    </location>
</feature>
<evidence type="ECO:0000256" key="5">
    <source>
        <dbReference type="ARBA" id="ARBA00023136"/>
    </source>
</evidence>
<feature type="transmembrane region" description="Helical" evidence="6">
    <location>
        <begin position="387"/>
        <end position="409"/>
    </location>
</feature>
<dbReference type="GO" id="GO:0030420">
    <property type="term" value="P:establishment of competence for transformation"/>
    <property type="evidence" value="ECO:0007669"/>
    <property type="project" value="InterPro"/>
</dbReference>
<keyword evidence="5 6" id="KW-0472">Membrane</keyword>
<dbReference type="InterPro" id="IPR025405">
    <property type="entry name" value="DUF4131"/>
</dbReference>
<dbReference type="SMART" id="SM00849">
    <property type="entry name" value="Lactamase_B"/>
    <property type="match status" value="1"/>
</dbReference>
<evidence type="ECO:0000256" key="2">
    <source>
        <dbReference type="ARBA" id="ARBA00022475"/>
    </source>
</evidence>
<evidence type="ECO:0000256" key="1">
    <source>
        <dbReference type="ARBA" id="ARBA00004651"/>
    </source>
</evidence>
<feature type="transmembrane region" description="Helical" evidence="6">
    <location>
        <begin position="49"/>
        <end position="69"/>
    </location>
</feature>
<feature type="transmembrane region" description="Helical" evidence="6">
    <location>
        <begin position="21"/>
        <end position="43"/>
    </location>
</feature>
<feature type="transmembrane region" description="Helical" evidence="6">
    <location>
        <begin position="308"/>
        <end position="339"/>
    </location>
</feature>
<evidence type="ECO:0000256" key="4">
    <source>
        <dbReference type="ARBA" id="ARBA00022989"/>
    </source>
</evidence>
<comment type="caution">
    <text evidence="8">The sequence shown here is derived from an EMBL/GenBank/DDBJ whole genome shotgun (WGS) entry which is preliminary data.</text>
</comment>
<dbReference type="AlphaFoldDB" id="A0A101E5S7"/>
<dbReference type="SUPFAM" id="SSF56281">
    <property type="entry name" value="Metallo-hydrolase/oxidoreductase"/>
    <property type="match status" value="1"/>
</dbReference>
<feature type="transmembrane region" description="Helical" evidence="6">
    <location>
        <begin position="351"/>
        <end position="375"/>
    </location>
</feature>
<dbReference type="CDD" id="cd07731">
    <property type="entry name" value="ComA-like_MBL-fold"/>
    <property type="match status" value="1"/>
</dbReference>
<reference evidence="8 9" key="1">
    <citation type="journal article" date="2018" name="Nat. Biotechnol.">
        <title>A standardized bacterial taxonomy based on genome phylogeny substantially revises the tree of life.</title>
        <authorList>
            <person name="Parks D.H."/>
            <person name="Chuvochina M."/>
            <person name="Waite D.W."/>
            <person name="Rinke C."/>
            <person name="Skarshewski A."/>
            <person name="Chaumeil P.A."/>
            <person name="Hugenholtz P."/>
        </authorList>
    </citation>
    <scope>NUCLEOTIDE SEQUENCE [LARGE SCALE GENOMIC DNA]</scope>
    <source>
        <strain evidence="8">UBA12544</strain>
    </source>
</reference>
<dbReference type="InterPro" id="IPR036866">
    <property type="entry name" value="RibonucZ/Hydroxyglut_hydro"/>
</dbReference>
<feature type="transmembrane region" description="Helical" evidence="6">
    <location>
        <begin position="227"/>
        <end position="249"/>
    </location>
</feature>
<feature type="transmembrane region" description="Helical" evidence="6">
    <location>
        <begin position="416"/>
        <end position="435"/>
    </location>
</feature>
<feature type="transmembrane region" description="Helical" evidence="6">
    <location>
        <begin position="474"/>
        <end position="492"/>
    </location>
</feature>
<dbReference type="InterPro" id="IPR035681">
    <property type="entry name" value="ComA-like_MBL"/>
</dbReference>
<proteinExistence type="predicted"/>
<evidence type="ECO:0000256" key="3">
    <source>
        <dbReference type="ARBA" id="ARBA00022692"/>
    </source>
</evidence>
<dbReference type="Proteomes" id="UP000264445">
    <property type="component" value="Unassembled WGS sequence"/>
</dbReference>
<organism evidence="8 9">
    <name type="scientific">Caldanaerobacter subterraneus</name>
    <dbReference type="NCBI Taxonomy" id="911092"/>
    <lineage>
        <taxon>Bacteria</taxon>
        <taxon>Bacillati</taxon>
        <taxon>Bacillota</taxon>
        <taxon>Clostridia</taxon>
        <taxon>Thermoanaerobacterales</taxon>
        <taxon>Thermoanaerobacteraceae</taxon>
        <taxon>Caldanaerobacter</taxon>
    </lineage>
</organism>
<feature type="transmembrane region" description="Helical" evidence="6">
    <location>
        <begin position="255"/>
        <end position="272"/>
    </location>
</feature>
<dbReference type="PANTHER" id="PTHR30619">
    <property type="entry name" value="DNA INTERNALIZATION/COMPETENCE PROTEIN COMEC/REC2"/>
    <property type="match status" value="1"/>
</dbReference>
<evidence type="ECO:0000256" key="6">
    <source>
        <dbReference type="SAM" id="Phobius"/>
    </source>
</evidence>
<sequence>MEAPFLYITTFFSLGILLGRFLFLPYVFLTLMAASVVVLFFVYKKGKNVSLLLILPFALLGAILTGFALNAPNPYERLDGKFIAIKGKVCDVKEEEGYAKYVVKPENLPKILITQYGGEYPKKGDIVEVRGIVSLPKPSSNPGGFDYQLFLRKKGIYAVMRIHPYGTSIIGRRANLFEEILWRAQERIKENFLASMPKKDAQFLITSFLGEKVLDDQILTQFRTVGISYITAVAGMQVAIISGFVLYILSVVHLTRYRAFILLPVLIFYAFLTGLNPPVIRAVVMASIAVIGATYGKNKNSINSLSFAAFLILLFNPLMLWDVGFQLSFVATLAILYFYRPIDERLFKLPSYLKGIIALNLSAQIGTIPFVMYYFHYISFVSFLSNIAIVPLVNIAIILGFLSAFLGFVFPTASVFVNYINIPFIELLFKVTSFFEKFPYASVNVFIPPVIVIVLYYIVLGILISGIELRKKKLAVAASFMVVAVIFFWNYFVPKDLEVTFLDVGQGDATFVRTPHGRAFLIDGGGNPVFSNSSFDIGEDILLPFLYYKGVIKLDAVFISHTDIDHIGGIITVLENMKVDRVFIGVQKVEDQNFKKMMEVAGKKRVPVIFLKKGDKVEVDGVKVYVLHPDPGNLIEENPINNNALVFKMRYGNISFLFTGDIEKPAEEVLKESDLKTHVLKVAHHGSSTSSTPEFIEKADPQVFVIQVGKNSYGLPSERVVKYLKERGKLYRTDENGAVIVRTDGVKARIYPFLKGVKE</sequence>
<name>A0A101E5S7_9THEO</name>
<dbReference type="InterPro" id="IPR004477">
    <property type="entry name" value="ComEC_N"/>
</dbReference>
<dbReference type="InterPro" id="IPR001279">
    <property type="entry name" value="Metallo-B-lactamas"/>
</dbReference>
<dbReference type="EMBL" id="DOLB01000165">
    <property type="protein sequence ID" value="HBT50351.1"/>
    <property type="molecule type" value="Genomic_DNA"/>
</dbReference>
<dbReference type="Pfam" id="PF03772">
    <property type="entry name" value="Competence"/>
    <property type="match status" value="1"/>
</dbReference>
<gene>
    <name evidence="8" type="ORF">DEA61_11380</name>
</gene>
<dbReference type="GO" id="GO:0005886">
    <property type="term" value="C:plasma membrane"/>
    <property type="evidence" value="ECO:0007669"/>
    <property type="project" value="UniProtKB-SubCell"/>
</dbReference>
<dbReference type="Gene3D" id="3.60.15.10">
    <property type="entry name" value="Ribonuclease Z/Hydroxyacylglutathione hydrolase-like"/>
    <property type="match status" value="1"/>
</dbReference>
<evidence type="ECO:0000313" key="9">
    <source>
        <dbReference type="Proteomes" id="UP000264445"/>
    </source>
</evidence>
<dbReference type="Pfam" id="PF00753">
    <property type="entry name" value="Lactamase_B"/>
    <property type="match status" value="1"/>
</dbReference>
<keyword evidence="3 6" id="KW-0812">Transmembrane</keyword>
<dbReference type="PANTHER" id="PTHR30619:SF1">
    <property type="entry name" value="RECOMBINATION PROTEIN 2"/>
    <property type="match status" value="1"/>
</dbReference>
<evidence type="ECO:0000313" key="8">
    <source>
        <dbReference type="EMBL" id="HBT50351.1"/>
    </source>
</evidence>
<dbReference type="Pfam" id="PF13567">
    <property type="entry name" value="DUF4131"/>
    <property type="match status" value="1"/>
</dbReference>
<dbReference type="InterPro" id="IPR004797">
    <property type="entry name" value="Competence_ComEC/Rec2"/>
</dbReference>
<keyword evidence="4 6" id="KW-1133">Transmembrane helix</keyword>
<dbReference type="NCBIfam" id="TIGR00360">
    <property type="entry name" value="ComEC_N-term"/>
    <property type="match status" value="1"/>
</dbReference>
<comment type="subcellular location">
    <subcellularLocation>
        <location evidence="1">Cell membrane</location>
        <topology evidence="1">Multi-pass membrane protein</topology>
    </subcellularLocation>
</comment>
<feature type="transmembrane region" description="Helical" evidence="6">
    <location>
        <begin position="279"/>
        <end position="296"/>
    </location>
</feature>
<dbReference type="RefSeq" id="WP_342350949.1">
    <property type="nucleotide sequence ID" value="NZ_DOLB01000165.1"/>
</dbReference>
<dbReference type="NCBIfam" id="TIGR00361">
    <property type="entry name" value="ComEC_Rec2"/>
    <property type="match status" value="1"/>
</dbReference>
<keyword evidence="2" id="KW-1003">Cell membrane</keyword>
<feature type="domain" description="Metallo-beta-lactamase" evidence="7">
    <location>
        <begin position="506"/>
        <end position="710"/>
    </location>
</feature>
<accession>A0A101E5S7</accession>
<protein>
    <submittedName>
        <fullName evidence="8">DNA internalization-related competence protein ComEC/Rec2</fullName>
    </submittedName>
</protein>
<evidence type="ECO:0000259" key="7">
    <source>
        <dbReference type="SMART" id="SM00849"/>
    </source>
</evidence>
<dbReference type="InterPro" id="IPR052159">
    <property type="entry name" value="Competence_DNA_uptake"/>
</dbReference>